<protein>
    <submittedName>
        <fullName evidence="2">Conjugal transfer protein, putative</fullName>
    </submittedName>
</protein>
<reference evidence="2 3" key="1">
    <citation type="journal article" date="2008" name="BMC Genomics">
        <title>Acidithiobacillus ferrooxidans metabolism: from genome sequence to industrial applications.</title>
        <authorList>
            <person name="Valdes J."/>
            <person name="Pedroso I."/>
            <person name="Quatrini R."/>
            <person name="Dodson R.J."/>
            <person name="Tettelin H."/>
            <person name="Blake R.II."/>
            <person name="Eisen J.A."/>
            <person name="Holmes D.S."/>
        </authorList>
    </citation>
    <scope>NUCLEOTIDE SEQUENCE [LARGE SCALE GENOMIC DNA]</scope>
    <source>
        <strain evidence="3">ATCC 23270 / DSM 14882 / CIP 104768 / NCIMB 8455</strain>
    </source>
</reference>
<name>B7J829_ACIF2</name>
<feature type="compositionally biased region" description="Polar residues" evidence="1">
    <location>
        <begin position="478"/>
        <end position="489"/>
    </location>
</feature>
<feature type="region of interest" description="Disordered" evidence="1">
    <location>
        <begin position="478"/>
        <end position="543"/>
    </location>
</feature>
<sequence length="543" mass="57248">MKPKEQFKLWWKTQSPERKQKIKFAGLAAGVIGAVVIGTNLSGFHHHQDEEAALKKAEEVSSNKLTVPRAQNITPQSLQAQIASTQKQLKSLTKIIAEENGVKSSQMKDLKGQMSQEVLKEIQENEKKHALQLQNPATQKQIAALTQEIKTLKAEKQQPVYNQVAPGVAPAPSMPVNTWSPAQPIEILGEGGVASSPSTNGIAPPTAPAIPGTPGAHGVPTAPAIAGRRPTVSYHQPKTLKQLGGTVKVSNKKTGIYLPASTILTGVLINGVIAGTGPDSKHNPQIVDIRIKKKAILPNGLRINLENCEVLASGYGSMNERRVFMRTDTLSCVNRRTGNVISAPIHAYVVSSGGHGGVPGKVISHQGPAMLKSFLSGIFSGLGNAIQPNQVDSLSLNPQSGSAQSYQMPSLGYMGGSALAGGISTPAGEISKFYLHEAESELPTIEVNPGVSVSMIIETGVRVHVHGETKGQLAEAQYQSASSISNSPQGGPALTPGESMQSPYGMQSPYAGNGQSSAVRDAFPNQTAAARQSYAIQPGEQQP</sequence>
<evidence type="ECO:0000313" key="2">
    <source>
        <dbReference type="EMBL" id="ACK79095.1"/>
    </source>
</evidence>
<proteinExistence type="predicted"/>
<dbReference type="STRING" id="243159.AFE_1081"/>
<feature type="compositionally biased region" description="Polar residues" evidence="1">
    <location>
        <begin position="513"/>
        <end position="530"/>
    </location>
</feature>
<dbReference type="RefSeq" id="WP_012606791.1">
    <property type="nucleotide sequence ID" value="NC_011761.1"/>
</dbReference>
<dbReference type="PaxDb" id="243159-AFE_1081"/>
<evidence type="ECO:0000256" key="1">
    <source>
        <dbReference type="SAM" id="MobiDB-lite"/>
    </source>
</evidence>
<dbReference type="CDD" id="cd16430">
    <property type="entry name" value="TraB"/>
    <property type="match status" value="1"/>
</dbReference>
<dbReference type="EMBL" id="CP001219">
    <property type="protein sequence ID" value="ACK79095.1"/>
    <property type="molecule type" value="Genomic_DNA"/>
</dbReference>
<keyword evidence="3" id="KW-1185">Reference proteome</keyword>
<dbReference type="AlphaFoldDB" id="B7J829"/>
<dbReference type="GeneID" id="65280376"/>
<gene>
    <name evidence="2" type="ordered locus">AFE_1081</name>
</gene>
<dbReference type="InterPro" id="IPR005498">
    <property type="entry name" value="T4SS_VirB10/TraB/TrbI"/>
</dbReference>
<dbReference type="KEGG" id="afr:AFE_1081"/>
<dbReference type="HOGENOM" id="CLU_524432_0_0_6"/>
<dbReference type="Pfam" id="PF03743">
    <property type="entry name" value="TrbI"/>
    <property type="match status" value="1"/>
</dbReference>
<evidence type="ECO:0000313" key="3">
    <source>
        <dbReference type="Proteomes" id="UP000001362"/>
    </source>
</evidence>
<accession>B7J829</accession>
<dbReference type="eggNOG" id="COG3170">
    <property type="taxonomic scope" value="Bacteria"/>
</dbReference>
<organism evidence="2 3">
    <name type="scientific">Acidithiobacillus ferrooxidans (strain ATCC 23270 / DSM 14882 / CIP 104768 / NCIMB 8455)</name>
    <name type="common">Ferrobacillus ferrooxidans (strain ATCC 23270)</name>
    <dbReference type="NCBI Taxonomy" id="243159"/>
    <lineage>
        <taxon>Bacteria</taxon>
        <taxon>Pseudomonadati</taxon>
        <taxon>Pseudomonadota</taxon>
        <taxon>Acidithiobacillia</taxon>
        <taxon>Acidithiobacillales</taxon>
        <taxon>Acidithiobacillaceae</taxon>
        <taxon>Acidithiobacillus</taxon>
    </lineage>
</organism>
<dbReference type="Proteomes" id="UP000001362">
    <property type="component" value="Chromosome"/>
</dbReference>